<reference evidence="1 2" key="1">
    <citation type="journal article" date="2022" name="New Phytol.">
        <title>Ecological generalism drives hyperdiversity of secondary metabolite gene clusters in xylarialean endophytes.</title>
        <authorList>
            <person name="Franco M.E.E."/>
            <person name="Wisecaver J.H."/>
            <person name="Arnold A.E."/>
            <person name="Ju Y.M."/>
            <person name="Slot J.C."/>
            <person name="Ahrendt S."/>
            <person name="Moore L.P."/>
            <person name="Eastman K.E."/>
            <person name="Scott K."/>
            <person name="Konkel Z."/>
            <person name="Mondo S.J."/>
            <person name="Kuo A."/>
            <person name="Hayes R.D."/>
            <person name="Haridas S."/>
            <person name="Andreopoulos B."/>
            <person name="Riley R."/>
            <person name="LaButti K."/>
            <person name="Pangilinan J."/>
            <person name="Lipzen A."/>
            <person name="Amirebrahimi M."/>
            <person name="Yan J."/>
            <person name="Adam C."/>
            <person name="Keymanesh K."/>
            <person name="Ng V."/>
            <person name="Louie K."/>
            <person name="Northen T."/>
            <person name="Drula E."/>
            <person name="Henrissat B."/>
            <person name="Hsieh H.M."/>
            <person name="Youens-Clark K."/>
            <person name="Lutzoni F."/>
            <person name="Miadlikowska J."/>
            <person name="Eastwood D.C."/>
            <person name="Hamelin R.C."/>
            <person name="Grigoriev I.V."/>
            <person name="U'Ren J.M."/>
        </authorList>
    </citation>
    <scope>NUCLEOTIDE SEQUENCE [LARGE SCALE GENOMIC DNA]</scope>
    <source>
        <strain evidence="1 2">CBS 119005</strain>
    </source>
</reference>
<accession>A0ACB9YT80</accession>
<evidence type="ECO:0000313" key="1">
    <source>
        <dbReference type="EMBL" id="KAI4862457.1"/>
    </source>
</evidence>
<keyword evidence="2" id="KW-1185">Reference proteome</keyword>
<dbReference type="EMBL" id="MU393525">
    <property type="protein sequence ID" value="KAI4862457.1"/>
    <property type="molecule type" value="Genomic_DNA"/>
</dbReference>
<organism evidence="1 2">
    <name type="scientific">Hypoxylon rubiginosum</name>
    <dbReference type="NCBI Taxonomy" id="110542"/>
    <lineage>
        <taxon>Eukaryota</taxon>
        <taxon>Fungi</taxon>
        <taxon>Dikarya</taxon>
        <taxon>Ascomycota</taxon>
        <taxon>Pezizomycotina</taxon>
        <taxon>Sordariomycetes</taxon>
        <taxon>Xylariomycetidae</taxon>
        <taxon>Xylariales</taxon>
        <taxon>Hypoxylaceae</taxon>
        <taxon>Hypoxylon</taxon>
    </lineage>
</organism>
<name>A0ACB9YT80_9PEZI</name>
<comment type="caution">
    <text evidence="1">The sequence shown here is derived from an EMBL/GenBank/DDBJ whole genome shotgun (WGS) entry which is preliminary data.</text>
</comment>
<dbReference type="Proteomes" id="UP001497700">
    <property type="component" value="Unassembled WGS sequence"/>
</dbReference>
<sequence>MALRLWSKWKKRKEGKKVETQERSESIRHASSHTPDDTTAEASNLQDSAAKTDLCDETLKKTSNLPTEGSQSDTFTPSDTIIREAAPIHLDLDTNSSWTSCEESDRLWDTAYDTLKTENRKVVTWHEKNVCDSILEEKGISQTDPHARRQQMKRFIDGWISKKDAKPEDVWRNSSSLIKILYSTWKRSSQSTLAWVGLCCACQIFLSPTLRLLKGREGLIHIISRMPWYSSLPKLLAPDDVKNRNNSTPREDQLRKRIVDLYKAILLYEMLFANPRHGTSLRDIPGDMSKPDVWDARIGDVYAAETALETFDSEEIVTQLNELTDSDVDKQRNPPINSERVNSKDHETSLNRLEAITARDTIPSFGPHADPWMNQLYLWITSTREYTGFTYKAGNGYDNRIFWVSGGPGRGKTMLLTALVQQLSEREEIMPKSWLLGYFFCNNRAPKVRHATAVVKSLISQLLAQQPSLITHLEERHELTKRKRFSSPNDFAAMSGVLYDILVDQTSSNTYLLVLDAVDDTPLYGDWPGPDDLLRLIRMTADQCPRVKWIISTNFSSRVQDFLRQGNSDCCHLNLDYNHEGLLLAMDTYISQQISTLAEERQYDEELEREITESVRNKSPENLVWFNMVYRALSLEQRWYTLELIDGLPAGLTSLCNKQMRHIKTLRNVSFCTQVLSTMAIAFRPTHIWELAVLSKLPERVEIRSIVRESSPFLDVNDNMVYFMHESSRHYVYQTLIQSGEVLLDHAIMVQRCLMVLSGFLSEYRCHTLEPSTKKAQWANAIQYSMTGWIQHAMQLENLSSALEVVEIITKFLKDHILQWVEVLVLTSHLPIALTMIRKLDLSLSVSEMTSIDTVDTLHDAHGLLKLYETMDNDGLFPTIYSALLFCPDESRTKNSFMPGLFPWVKTTPRVGDKWRRNFLILRGHSDWIRKITFSPNGQFLASASDDRTVRVWDTATGTTQHTLKGHKDWVYSVAISSTGIIASGSDDDTVRLWSASTGHPYVTLGKQPNTVKHLSFSHDESKLAVSTGEVVRLYDLSTYKYCDLERPSKYAIFSPDGILLVSISATDKKTIHIWDAKTLKFIRDLEGHEEVDALAFSPKLPHMASCSEDSTITIWDTKTWSVIHRLTSNGHVTSISFFPDGSRLASWSDNTIRIWNIDTGKQQDAIRGYGDPPKVVAVSPNGQYIASAANDAIIRFWFANSNGVKDMEDTDSAQPYDQSRSGVTAITISPNGKYIASADYDKEIRLWDGNTGQRLHENAKLGHNSVVNSLVFSPNEDILASSSNDRTVRLWDLSNGKLMYILEGHKDWVRQTTFSPDGKFIVSASDDKGVRVWEVPNKGEGAESAENLPMKKKLSGHKGYCRTVAFSSNGEFLVSGGDDYQVVIWKVDTWEKFREPINTGANVLCVAVSPDSARILSSESSDQLKIWELQTGKCLYTIKTEQKINPYKLAFDPKNPNYVITDVGTLRLQKNEDEGILTLSQQQPSWCPYALKHIDSWMITWKGHNVIGIPEKYRPHDLRHPTTCVTGRKIAIGCASGEVLLFEFSDEIKPRISAGS</sequence>
<protein>
    <submittedName>
        <fullName evidence="1">WD40-repeat-containing domain protein</fullName>
    </submittedName>
</protein>
<evidence type="ECO:0000313" key="2">
    <source>
        <dbReference type="Proteomes" id="UP001497700"/>
    </source>
</evidence>
<proteinExistence type="predicted"/>
<gene>
    <name evidence="1" type="ORF">F4820DRAFT_430456</name>
</gene>